<dbReference type="SMART" id="SM00345">
    <property type="entry name" value="HTH_GNTR"/>
    <property type="match status" value="1"/>
</dbReference>
<dbReference type="GO" id="GO:0003700">
    <property type="term" value="F:DNA-binding transcription factor activity"/>
    <property type="evidence" value="ECO:0007669"/>
    <property type="project" value="InterPro"/>
</dbReference>
<evidence type="ECO:0000256" key="1">
    <source>
        <dbReference type="ARBA" id="ARBA00023015"/>
    </source>
</evidence>
<reference evidence="6" key="1">
    <citation type="submission" date="2017-06" db="EMBL/GenBank/DDBJ databases">
        <authorList>
            <person name="Varghese N."/>
            <person name="Submissions S."/>
        </authorList>
    </citation>
    <scope>NUCLEOTIDE SEQUENCE [LARGE SCALE GENOMIC DNA]</scope>
    <source>
        <strain evidence="6">SCA</strain>
    </source>
</reference>
<dbReference type="Pfam" id="PF07729">
    <property type="entry name" value="FCD"/>
    <property type="match status" value="1"/>
</dbReference>
<dbReference type="RefSeq" id="WP_089285278.1">
    <property type="nucleotide sequence ID" value="NZ_FZOJ01000044.1"/>
</dbReference>
<proteinExistence type="predicted"/>
<protein>
    <submittedName>
        <fullName evidence="5">Transcriptional regulator, GntR family</fullName>
    </submittedName>
</protein>
<evidence type="ECO:0000256" key="2">
    <source>
        <dbReference type="ARBA" id="ARBA00023125"/>
    </source>
</evidence>
<sequence>MNAELGPVEVYDLRPIREIVFQKLREAIIDGRIKKGEHLVESIVATKMSVSRTPVREALRQLEIEGLILNIPRKGAIVQGITKEDALDIYDLREVLEGLMARLACRNITEADINRLKGIIELMEEAINNENYDEFLVLHGEYNTIILNSSKNKRLQSTLKNLYEYLTGLRSISLFTKDRRMVALEEHKEIVYALEKKDEDHVETLTRMHIRKAKKAFLSNLE</sequence>
<dbReference type="Gene3D" id="1.20.120.530">
    <property type="entry name" value="GntR ligand-binding domain-like"/>
    <property type="match status" value="1"/>
</dbReference>
<dbReference type="SMART" id="SM00895">
    <property type="entry name" value="FCD"/>
    <property type="match status" value="1"/>
</dbReference>
<dbReference type="PROSITE" id="PS50949">
    <property type="entry name" value="HTH_GNTR"/>
    <property type="match status" value="1"/>
</dbReference>
<keyword evidence="6" id="KW-1185">Reference proteome</keyword>
<dbReference type="InterPro" id="IPR036390">
    <property type="entry name" value="WH_DNA-bd_sf"/>
</dbReference>
<dbReference type="SUPFAM" id="SSF48008">
    <property type="entry name" value="GntR ligand-binding domain-like"/>
    <property type="match status" value="1"/>
</dbReference>
<evidence type="ECO:0000313" key="5">
    <source>
        <dbReference type="EMBL" id="SNT14284.1"/>
    </source>
</evidence>
<evidence type="ECO:0000259" key="4">
    <source>
        <dbReference type="PROSITE" id="PS50949"/>
    </source>
</evidence>
<keyword evidence="2" id="KW-0238">DNA-binding</keyword>
<dbReference type="InterPro" id="IPR000524">
    <property type="entry name" value="Tscrpt_reg_HTH_GntR"/>
</dbReference>
<dbReference type="GO" id="GO:0003677">
    <property type="term" value="F:DNA binding"/>
    <property type="evidence" value="ECO:0007669"/>
    <property type="project" value="UniProtKB-KW"/>
</dbReference>
<dbReference type="InterPro" id="IPR011711">
    <property type="entry name" value="GntR_C"/>
</dbReference>
<evidence type="ECO:0000256" key="3">
    <source>
        <dbReference type="ARBA" id="ARBA00023163"/>
    </source>
</evidence>
<dbReference type="Gene3D" id="1.10.10.10">
    <property type="entry name" value="Winged helix-like DNA-binding domain superfamily/Winged helix DNA-binding domain"/>
    <property type="match status" value="1"/>
</dbReference>
<dbReference type="Pfam" id="PF00392">
    <property type="entry name" value="GntR"/>
    <property type="match status" value="1"/>
</dbReference>
<feature type="domain" description="HTH gntR-type" evidence="4">
    <location>
        <begin position="14"/>
        <end position="81"/>
    </location>
</feature>
<dbReference type="CDD" id="cd07377">
    <property type="entry name" value="WHTH_GntR"/>
    <property type="match status" value="1"/>
</dbReference>
<evidence type="ECO:0000313" key="6">
    <source>
        <dbReference type="Proteomes" id="UP000198304"/>
    </source>
</evidence>
<keyword evidence="3" id="KW-0804">Transcription</keyword>
<dbReference type="PANTHER" id="PTHR43537:SF24">
    <property type="entry name" value="GLUCONATE OPERON TRANSCRIPTIONAL REPRESSOR"/>
    <property type="match status" value="1"/>
</dbReference>
<dbReference type="AlphaFoldDB" id="A0A239KB00"/>
<organism evidence="5 6">
    <name type="scientific">Anaerovirgula multivorans</name>
    <dbReference type="NCBI Taxonomy" id="312168"/>
    <lineage>
        <taxon>Bacteria</taxon>
        <taxon>Bacillati</taxon>
        <taxon>Bacillota</taxon>
        <taxon>Clostridia</taxon>
        <taxon>Peptostreptococcales</taxon>
        <taxon>Natronincolaceae</taxon>
        <taxon>Anaerovirgula</taxon>
    </lineage>
</organism>
<dbReference type="PANTHER" id="PTHR43537">
    <property type="entry name" value="TRANSCRIPTIONAL REGULATOR, GNTR FAMILY"/>
    <property type="match status" value="1"/>
</dbReference>
<dbReference type="InterPro" id="IPR008920">
    <property type="entry name" value="TF_FadR/GntR_C"/>
</dbReference>
<gene>
    <name evidence="5" type="ORF">SAMN05446037_104423</name>
</gene>
<keyword evidence="1" id="KW-0805">Transcription regulation</keyword>
<dbReference type="OrthoDB" id="9781630at2"/>
<accession>A0A239KB00</accession>
<dbReference type="InterPro" id="IPR036388">
    <property type="entry name" value="WH-like_DNA-bd_sf"/>
</dbReference>
<dbReference type="EMBL" id="FZOJ01000044">
    <property type="protein sequence ID" value="SNT14284.1"/>
    <property type="molecule type" value="Genomic_DNA"/>
</dbReference>
<dbReference type="SUPFAM" id="SSF46785">
    <property type="entry name" value="Winged helix' DNA-binding domain"/>
    <property type="match status" value="1"/>
</dbReference>
<name>A0A239KB00_9FIRM</name>
<dbReference type="Proteomes" id="UP000198304">
    <property type="component" value="Unassembled WGS sequence"/>
</dbReference>